<keyword evidence="3" id="KW-1185">Reference proteome</keyword>
<sequence length="266" mass="28366">MAPFAEGVPCWADVMLPDLEAGKRFYGELFGWTFEDDGADHAHYTEALLDGRKAAALAPKPDGRMPTAWGVYLATADASRAAARIRTAGGRLVSEPVTIDGFGVMTHAVDPGGAVFGLWQSGRHQGFEVQGLPGSYAWTEVYTRDKAAVDPFYGQVFGYAMEDIDAGDDFDFRLWSPAGSPPGEDTAIGGRCVMDDRFPEAMPAHYLVYFAVADCDDAVRTVTRLGGRATAEPVDSPYGRFSIVVDDQGANFAVLAPAEDPGAAPG</sequence>
<dbReference type="InterPro" id="IPR004360">
    <property type="entry name" value="Glyas_Fos-R_dOase_dom"/>
</dbReference>
<dbReference type="PANTHER" id="PTHR33993:SF10">
    <property type="entry name" value="CONSERVED PROTEIN"/>
    <property type="match status" value="1"/>
</dbReference>
<dbReference type="PROSITE" id="PS51819">
    <property type="entry name" value="VOC"/>
    <property type="match status" value="2"/>
</dbReference>
<dbReference type="Gene3D" id="3.10.180.10">
    <property type="entry name" value="2,3-Dihydroxybiphenyl 1,2-Dioxygenase, domain 1"/>
    <property type="match status" value="2"/>
</dbReference>
<gene>
    <name evidence="2" type="ORF">GCU69_09975</name>
</gene>
<evidence type="ECO:0000313" key="2">
    <source>
        <dbReference type="EMBL" id="KAF4409247.1"/>
    </source>
</evidence>
<proteinExistence type="predicted"/>
<dbReference type="RefSeq" id="WP_098754707.1">
    <property type="nucleotide sequence ID" value="NZ_WHPN01000240.1"/>
</dbReference>
<dbReference type="InterPro" id="IPR029068">
    <property type="entry name" value="Glyas_Bleomycin-R_OHBP_Dase"/>
</dbReference>
<accession>A0ABQ7FKP7</accession>
<dbReference type="Proteomes" id="UP000621266">
    <property type="component" value="Unassembled WGS sequence"/>
</dbReference>
<dbReference type="CDD" id="cd07247">
    <property type="entry name" value="SgaA_N_like"/>
    <property type="match status" value="2"/>
</dbReference>
<dbReference type="SUPFAM" id="SSF54593">
    <property type="entry name" value="Glyoxalase/Bleomycin resistance protein/Dihydroxybiphenyl dioxygenase"/>
    <property type="match status" value="2"/>
</dbReference>
<dbReference type="EMBL" id="WHPN01000240">
    <property type="protein sequence ID" value="KAF4409247.1"/>
    <property type="molecule type" value="Genomic_DNA"/>
</dbReference>
<dbReference type="InterPro" id="IPR037523">
    <property type="entry name" value="VOC_core"/>
</dbReference>
<dbReference type="PANTHER" id="PTHR33993">
    <property type="entry name" value="GLYOXALASE-RELATED"/>
    <property type="match status" value="1"/>
</dbReference>
<dbReference type="Pfam" id="PF00903">
    <property type="entry name" value="Glyoxalase"/>
    <property type="match status" value="1"/>
</dbReference>
<feature type="domain" description="VOC" evidence="1">
    <location>
        <begin position="8"/>
        <end position="121"/>
    </location>
</feature>
<protein>
    <submittedName>
        <fullName evidence="2">VOC family protein</fullName>
    </submittedName>
</protein>
<evidence type="ECO:0000313" key="3">
    <source>
        <dbReference type="Proteomes" id="UP000621266"/>
    </source>
</evidence>
<evidence type="ECO:0000259" key="1">
    <source>
        <dbReference type="PROSITE" id="PS51819"/>
    </source>
</evidence>
<feature type="domain" description="VOC" evidence="1">
    <location>
        <begin position="135"/>
        <end position="266"/>
    </location>
</feature>
<reference evidence="2 3" key="1">
    <citation type="submission" date="2019-10" db="EMBL/GenBank/DDBJ databases">
        <title>Streptomyces tenebrisbrunneis sp.nov., an endogenous actinomycete isolated from of Lycium ruthenicum.</title>
        <authorList>
            <person name="Ma L."/>
        </authorList>
    </citation>
    <scope>NUCLEOTIDE SEQUENCE [LARGE SCALE GENOMIC DNA]</scope>
    <source>
        <strain evidence="2 3">TRM 66187</strain>
    </source>
</reference>
<name>A0ABQ7FKP7_9ACTN</name>
<dbReference type="InterPro" id="IPR052164">
    <property type="entry name" value="Anthracycline_SecMetBiosynth"/>
</dbReference>
<organism evidence="2 3">
    <name type="scientific">Streptomyces lycii</name>
    <dbReference type="NCBI Taxonomy" id="2654337"/>
    <lineage>
        <taxon>Bacteria</taxon>
        <taxon>Bacillati</taxon>
        <taxon>Actinomycetota</taxon>
        <taxon>Actinomycetes</taxon>
        <taxon>Kitasatosporales</taxon>
        <taxon>Streptomycetaceae</taxon>
        <taxon>Streptomyces</taxon>
    </lineage>
</organism>
<comment type="caution">
    <text evidence="2">The sequence shown here is derived from an EMBL/GenBank/DDBJ whole genome shotgun (WGS) entry which is preliminary data.</text>
</comment>